<dbReference type="SUPFAM" id="SSF53822">
    <property type="entry name" value="Periplasmic binding protein-like I"/>
    <property type="match status" value="1"/>
</dbReference>
<dbReference type="OrthoDB" id="5984008at2759"/>
<comment type="subcellular location">
    <subcellularLocation>
        <location evidence="1">Membrane</location>
    </subcellularLocation>
</comment>
<evidence type="ECO:0000256" key="4">
    <source>
        <dbReference type="ARBA" id="ARBA00023136"/>
    </source>
</evidence>
<accession>A0A0D8Y3T5</accession>
<reference evidence="6 7" key="1">
    <citation type="submission" date="2013-11" db="EMBL/GenBank/DDBJ databases">
        <title>Draft genome of the bovine lungworm Dictyocaulus viviparus.</title>
        <authorList>
            <person name="Mitreva M."/>
        </authorList>
    </citation>
    <scope>NUCLEOTIDE SEQUENCE [LARGE SCALE GENOMIC DNA]</scope>
    <source>
        <strain evidence="6 7">HannoverDv2000</strain>
    </source>
</reference>
<feature type="domain" description="Receptor ligand binding region" evidence="5">
    <location>
        <begin position="151"/>
        <end position="233"/>
    </location>
</feature>
<name>A0A0D8Y3T5_DICVI</name>
<dbReference type="Gene3D" id="3.40.50.2300">
    <property type="match status" value="2"/>
</dbReference>
<proteinExistence type="predicted"/>
<dbReference type="AlphaFoldDB" id="A0A0D8Y3T5"/>
<evidence type="ECO:0000313" key="6">
    <source>
        <dbReference type="EMBL" id="KJH51543.1"/>
    </source>
</evidence>
<dbReference type="EMBL" id="KN716181">
    <property type="protein sequence ID" value="KJH51543.1"/>
    <property type="molecule type" value="Genomic_DNA"/>
</dbReference>
<organism evidence="6 7">
    <name type="scientific">Dictyocaulus viviparus</name>
    <name type="common">Bovine lungworm</name>
    <dbReference type="NCBI Taxonomy" id="29172"/>
    <lineage>
        <taxon>Eukaryota</taxon>
        <taxon>Metazoa</taxon>
        <taxon>Ecdysozoa</taxon>
        <taxon>Nematoda</taxon>
        <taxon>Chromadorea</taxon>
        <taxon>Rhabditida</taxon>
        <taxon>Rhabditina</taxon>
        <taxon>Rhabditomorpha</taxon>
        <taxon>Strongyloidea</taxon>
        <taxon>Metastrongylidae</taxon>
        <taxon>Dictyocaulus</taxon>
    </lineage>
</organism>
<evidence type="ECO:0000259" key="5">
    <source>
        <dbReference type="Pfam" id="PF01094"/>
    </source>
</evidence>
<evidence type="ECO:0000256" key="2">
    <source>
        <dbReference type="ARBA" id="ARBA00022692"/>
    </source>
</evidence>
<dbReference type="InterPro" id="IPR028082">
    <property type="entry name" value="Peripla_BP_I"/>
</dbReference>
<dbReference type="Proteomes" id="UP000053766">
    <property type="component" value="Unassembled WGS sequence"/>
</dbReference>
<sequence length="645" mass="72826">MEFFDSDEAQFHLKKKLLPQQQTEKIFTINLMSSKKFSLQLPNETIRKKQQVNIALVYQHYANRSKAYDKAFKEVIRKINDGTSISSLRRLATEYTFAAVDCILPTGVFLVSDVLNCICQTIVKHKVALIIFVTASETYDTTTAAEQYFLTLASYTGIPVIAWNADNSGFTFGKDLTPFRIIQMAPPIEHQIRAMIALLQRYGWSKFGVICSQMAGAPEFINSVLHEIADARNKSAKSQTLIFNAAANTIPMSLKKTNSRRAKGLFNLLREGKIFEMLFQSQLDITNVTDIDIQLNGVEEEPIKNCYSCMPQPPRRGQFLRAIPFTIRNAIPKPVRYYQCDRYRYSANGVEEEPIKNCSPRADPLGLTSARYLWIGTQPVRGTQTSVTHQAQAGMLSVNFHTVSNAMFAPRDDVLPLIIQLAPKLFGAALLHLSANQTISLQSTASCRSEDGPPSWDDGDKIYELMKSAFVKGNPFHVDDGYDSFFYTFNKFGKLKNSMLQISNLRKNSKGGLYWDKVGIFTNNELRMADVEWPGGRANPPQETADKFHIKVVTLHELPFIIVSDVDEDTGRCQGNQGTICDWGDEEIDGVGKEKNVPAESLRNPFIYHPPGLVLRIFRVFQTKYTLDFLARLASLGKRMEWFDC</sequence>
<reference evidence="7" key="2">
    <citation type="journal article" date="2016" name="Sci. Rep.">
        <title>Dictyocaulus viviparus genome, variome and transcriptome elucidate lungworm biology and support future intervention.</title>
        <authorList>
            <person name="McNulty S.N."/>
            <person name="Strube C."/>
            <person name="Rosa B.A."/>
            <person name="Martin J.C."/>
            <person name="Tyagi R."/>
            <person name="Choi Y.J."/>
            <person name="Wang Q."/>
            <person name="Hallsworth Pepin K."/>
            <person name="Zhang X."/>
            <person name="Ozersky P."/>
            <person name="Wilson R.K."/>
            <person name="Sternberg P.W."/>
            <person name="Gasser R.B."/>
            <person name="Mitreva M."/>
        </authorList>
    </citation>
    <scope>NUCLEOTIDE SEQUENCE [LARGE SCALE GENOMIC DNA]</scope>
    <source>
        <strain evidence="7">HannoverDv2000</strain>
    </source>
</reference>
<evidence type="ECO:0000313" key="7">
    <source>
        <dbReference type="Proteomes" id="UP000053766"/>
    </source>
</evidence>
<keyword evidence="7" id="KW-1185">Reference proteome</keyword>
<protein>
    <recommendedName>
        <fullName evidence="5">Receptor ligand binding region domain-containing protein</fullName>
    </recommendedName>
</protein>
<dbReference type="STRING" id="29172.A0A0D8Y3T5"/>
<evidence type="ECO:0000256" key="1">
    <source>
        <dbReference type="ARBA" id="ARBA00004370"/>
    </source>
</evidence>
<keyword evidence="2" id="KW-0812">Transmembrane</keyword>
<dbReference type="Pfam" id="PF01094">
    <property type="entry name" value="ANF_receptor"/>
    <property type="match status" value="1"/>
</dbReference>
<dbReference type="GO" id="GO:0016020">
    <property type="term" value="C:membrane"/>
    <property type="evidence" value="ECO:0007669"/>
    <property type="project" value="UniProtKB-SubCell"/>
</dbReference>
<evidence type="ECO:0000256" key="3">
    <source>
        <dbReference type="ARBA" id="ARBA00022989"/>
    </source>
</evidence>
<keyword evidence="3" id="KW-1133">Transmembrane helix</keyword>
<gene>
    <name evidence="6" type="ORF">DICVIV_02280</name>
</gene>
<dbReference type="InterPro" id="IPR001828">
    <property type="entry name" value="ANF_lig-bd_rcpt"/>
</dbReference>
<keyword evidence="4" id="KW-0472">Membrane</keyword>